<evidence type="ECO:0000256" key="2">
    <source>
        <dbReference type="SAM" id="MobiDB-lite"/>
    </source>
</evidence>
<feature type="compositionally biased region" description="Basic residues" evidence="2">
    <location>
        <begin position="65"/>
        <end position="75"/>
    </location>
</feature>
<dbReference type="CDD" id="cd06530">
    <property type="entry name" value="S26_SPase_I"/>
    <property type="match status" value="1"/>
</dbReference>
<dbReference type="InterPro" id="IPR019533">
    <property type="entry name" value="Peptidase_S26"/>
</dbReference>
<feature type="transmembrane region" description="Helical" evidence="3">
    <location>
        <begin position="82"/>
        <end position="103"/>
    </location>
</feature>
<reference evidence="4 5" key="1">
    <citation type="submission" date="2020-12" db="EMBL/GenBank/DDBJ databases">
        <title>Vagococcus allomyrinae sp. nov. and Enterococcus lavae sp. nov., isolated from the larvae of Allomyrina dichotoma.</title>
        <authorList>
            <person name="Lee S.D."/>
        </authorList>
    </citation>
    <scope>NUCLEOTIDE SEQUENCE [LARGE SCALE GENOMIC DNA]</scope>
    <source>
        <strain evidence="4 5">BWM-S5</strain>
    </source>
</reference>
<dbReference type="PANTHER" id="PTHR10806">
    <property type="entry name" value="SIGNAL PEPTIDASE COMPLEX CATALYTIC SUBUNIT SEC11"/>
    <property type="match status" value="1"/>
</dbReference>
<protein>
    <recommendedName>
        <fullName evidence="1">Signal peptidase I</fullName>
        <ecNumber evidence="1">3.4.21.89</ecNumber>
    </recommendedName>
</protein>
<feature type="transmembrane region" description="Helical" evidence="3">
    <location>
        <begin position="231"/>
        <end position="252"/>
    </location>
</feature>
<feature type="compositionally biased region" description="Basic residues" evidence="2">
    <location>
        <begin position="1"/>
        <end position="23"/>
    </location>
</feature>
<keyword evidence="4" id="KW-0378">Hydrolase</keyword>
<evidence type="ECO:0000256" key="3">
    <source>
        <dbReference type="SAM" id="Phobius"/>
    </source>
</evidence>
<evidence type="ECO:0000313" key="4">
    <source>
        <dbReference type="EMBL" id="MBP1046471.1"/>
    </source>
</evidence>
<dbReference type="EC" id="3.4.21.89" evidence="1"/>
<gene>
    <name evidence="4" type="ORF">I6N96_09255</name>
</gene>
<dbReference type="EMBL" id="JAEDXU010000004">
    <property type="protein sequence ID" value="MBP1046471.1"/>
    <property type="molecule type" value="Genomic_DNA"/>
</dbReference>
<evidence type="ECO:0000256" key="1">
    <source>
        <dbReference type="NCBIfam" id="TIGR02228"/>
    </source>
</evidence>
<keyword evidence="3" id="KW-0472">Membrane</keyword>
<accession>A0ABS4CIM0</accession>
<evidence type="ECO:0000313" key="5">
    <source>
        <dbReference type="Proteomes" id="UP000673375"/>
    </source>
</evidence>
<dbReference type="InterPro" id="IPR001733">
    <property type="entry name" value="Peptidase_S26B"/>
</dbReference>
<name>A0ABS4CIM0_9ENTE</name>
<keyword evidence="3" id="KW-0812">Transmembrane</keyword>
<keyword evidence="3" id="KW-1133">Transmembrane helix</keyword>
<organism evidence="4 5">
    <name type="scientific">Enterococcus larvae</name>
    <dbReference type="NCBI Taxonomy" id="2794352"/>
    <lineage>
        <taxon>Bacteria</taxon>
        <taxon>Bacillati</taxon>
        <taxon>Bacillota</taxon>
        <taxon>Bacilli</taxon>
        <taxon>Lactobacillales</taxon>
        <taxon>Enterococcaceae</taxon>
        <taxon>Enterococcus</taxon>
    </lineage>
</organism>
<dbReference type="RefSeq" id="WP_209557290.1">
    <property type="nucleotide sequence ID" value="NZ_JAEDXU010000004.1"/>
</dbReference>
<dbReference type="Proteomes" id="UP000673375">
    <property type="component" value="Unassembled WGS sequence"/>
</dbReference>
<proteinExistence type="predicted"/>
<dbReference type="GO" id="GO:0009003">
    <property type="term" value="F:signal peptidase activity"/>
    <property type="evidence" value="ECO:0007669"/>
    <property type="project" value="UniProtKB-EC"/>
</dbReference>
<keyword evidence="5" id="KW-1185">Reference proteome</keyword>
<dbReference type="PANTHER" id="PTHR10806:SF6">
    <property type="entry name" value="SIGNAL PEPTIDASE COMPLEX CATALYTIC SUBUNIT SEC11"/>
    <property type="match status" value="1"/>
</dbReference>
<comment type="caution">
    <text evidence="4">The sequence shown here is derived from an EMBL/GenBank/DDBJ whole genome shotgun (WGS) entry which is preliminary data.</text>
</comment>
<dbReference type="NCBIfam" id="TIGR02228">
    <property type="entry name" value="sigpep_I_arch"/>
    <property type="match status" value="1"/>
</dbReference>
<feature type="region of interest" description="Disordered" evidence="2">
    <location>
        <begin position="1"/>
        <end position="75"/>
    </location>
</feature>
<sequence length="255" mass="28643">MDQEKKRKQQKKRQLQHPKKRKTSTSLVEREQVVGNPQKIKKKKTGSTNGSTKKKKRNTQNTSKNGKKTTKKKKKQPKAISLLLNVLFYVFILSIVVGSVLFATSNDENKSFLGYRFFGVLTDSMVPRDPKTQKGGFHSGDIIIVRDIPGESAEVGDIVTFRPSITSQAFLTHRVKEKMDKLGETEGVYYITQGDANKAEDVPISAKQVVGKKVFVIPKVGGVLNFVQDNVVVSVVFILSVFGFITIIRYYFLNN</sequence>